<keyword evidence="2" id="KW-1185">Reference proteome</keyword>
<evidence type="ECO:0000313" key="1">
    <source>
        <dbReference type="EMBL" id="MFC4961225.1"/>
    </source>
</evidence>
<organism evidence="1 2">
    <name type="scientific">Streptomyces mauvecolor</name>
    <dbReference type="NCBI Taxonomy" id="58345"/>
    <lineage>
        <taxon>Bacteria</taxon>
        <taxon>Bacillati</taxon>
        <taxon>Actinomycetota</taxon>
        <taxon>Actinomycetes</taxon>
        <taxon>Kitasatosporales</taxon>
        <taxon>Streptomycetaceae</taxon>
        <taxon>Streptomyces</taxon>
    </lineage>
</organism>
<dbReference type="RefSeq" id="WP_344377784.1">
    <property type="nucleotide sequence ID" value="NZ_BAAASQ010000019.1"/>
</dbReference>
<dbReference type="EMBL" id="JBHSIZ010000045">
    <property type="protein sequence ID" value="MFC4961225.1"/>
    <property type="molecule type" value="Genomic_DNA"/>
</dbReference>
<sequence>MTATRILAEFGRTARIGPIGCNASLPELVEDLGQPFAGDRVYAKSRWPRWFGYGNLQLVICPCRLMVAVSSSFHGCSPMAPGQEDGSFGAV</sequence>
<reference evidence="2" key="1">
    <citation type="journal article" date="2019" name="Int. J. Syst. Evol. Microbiol.">
        <title>The Global Catalogue of Microorganisms (GCM) 10K type strain sequencing project: providing services to taxonomists for standard genome sequencing and annotation.</title>
        <authorList>
            <consortium name="The Broad Institute Genomics Platform"/>
            <consortium name="The Broad Institute Genome Sequencing Center for Infectious Disease"/>
            <person name="Wu L."/>
            <person name="Ma J."/>
        </authorList>
    </citation>
    <scope>NUCLEOTIDE SEQUENCE [LARGE SCALE GENOMIC DNA]</scope>
    <source>
        <strain evidence="2">CCM 7224</strain>
    </source>
</reference>
<evidence type="ECO:0000313" key="2">
    <source>
        <dbReference type="Proteomes" id="UP001595834"/>
    </source>
</evidence>
<name>A0ABV9UVL7_9ACTN</name>
<comment type="caution">
    <text evidence="1">The sequence shown here is derived from an EMBL/GenBank/DDBJ whole genome shotgun (WGS) entry which is preliminary data.</text>
</comment>
<protein>
    <submittedName>
        <fullName evidence="1">Uncharacterized protein</fullName>
    </submittedName>
</protein>
<gene>
    <name evidence="1" type="ORF">ACFPFX_33540</name>
</gene>
<accession>A0ABV9UVL7</accession>
<proteinExistence type="predicted"/>
<dbReference type="Proteomes" id="UP001595834">
    <property type="component" value="Unassembled WGS sequence"/>
</dbReference>